<feature type="domain" description="GFO/IDH/MocA-like oxidoreductase" evidence="4">
    <location>
        <begin position="134"/>
        <end position="246"/>
    </location>
</feature>
<dbReference type="InterPro" id="IPR050984">
    <property type="entry name" value="Gfo/Idh/MocA_domain"/>
</dbReference>
<dbReference type="Gene3D" id="3.40.50.720">
    <property type="entry name" value="NAD(P)-binding Rossmann-like Domain"/>
    <property type="match status" value="1"/>
</dbReference>
<dbReference type="SUPFAM" id="SSF55347">
    <property type="entry name" value="Glyceraldehyde-3-phosphate dehydrogenase-like, C-terminal domain"/>
    <property type="match status" value="1"/>
</dbReference>
<organism evidence="5">
    <name type="scientific">Gymnodinialimonas phycosphaerae</name>
    <dbReference type="NCBI Taxonomy" id="2841589"/>
    <lineage>
        <taxon>Bacteria</taxon>
        <taxon>Pseudomonadati</taxon>
        <taxon>Pseudomonadota</taxon>
        <taxon>Alphaproteobacteria</taxon>
        <taxon>Rhodobacterales</taxon>
        <taxon>Paracoccaceae</taxon>
        <taxon>Gymnodinialimonas</taxon>
    </lineage>
</organism>
<dbReference type="InterPro" id="IPR055170">
    <property type="entry name" value="GFO_IDH_MocA-like_dom"/>
</dbReference>
<proteinExistence type="inferred from homology"/>
<gene>
    <name evidence="5" type="ORF">KUL25_10485</name>
</gene>
<evidence type="ECO:0000256" key="1">
    <source>
        <dbReference type="ARBA" id="ARBA00010928"/>
    </source>
</evidence>
<dbReference type="InterPro" id="IPR000683">
    <property type="entry name" value="Gfo/Idh/MocA-like_OxRdtase_N"/>
</dbReference>
<feature type="domain" description="Gfo/Idh/MocA-like oxidoreductase N-terminal" evidence="3">
    <location>
        <begin position="6"/>
        <end position="120"/>
    </location>
</feature>
<dbReference type="Proteomes" id="UP000693972">
    <property type="component" value="Unassembled WGS sequence"/>
</dbReference>
<dbReference type="EMBL" id="JAIMBW010000001">
    <property type="protein sequence ID" value="MBY4893192.1"/>
    <property type="molecule type" value="Genomic_DNA"/>
</dbReference>
<dbReference type="EMBL" id="CP078073">
    <property type="protein sequence ID" value="QXL89886.1"/>
    <property type="molecule type" value="Genomic_DNA"/>
</dbReference>
<dbReference type="GO" id="GO:0000166">
    <property type="term" value="F:nucleotide binding"/>
    <property type="evidence" value="ECO:0007669"/>
    <property type="project" value="InterPro"/>
</dbReference>
<evidence type="ECO:0000259" key="3">
    <source>
        <dbReference type="Pfam" id="PF01408"/>
    </source>
</evidence>
<protein>
    <submittedName>
        <fullName evidence="5">Gfo/Idh/MocA family oxidoreductase</fullName>
    </submittedName>
</protein>
<dbReference type="AlphaFoldDB" id="A0A975YHX9"/>
<accession>A0A975YHX9</accession>
<evidence type="ECO:0000259" key="4">
    <source>
        <dbReference type="Pfam" id="PF22725"/>
    </source>
</evidence>
<reference evidence="5 6" key="1">
    <citation type="submission" date="2021-07" db="EMBL/GenBank/DDBJ databases">
        <title>Karlodiniumbacter phycospheric gen. nov., sp. nov., a phycosphere bacterium isolated from karlodinium veneficum.</title>
        <authorList>
            <person name="Peng Y."/>
            <person name="Jiang L."/>
            <person name="Lee J."/>
        </authorList>
    </citation>
    <scope>NUCLEOTIDE SEQUENCE</scope>
    <source>
        <strain evidence="5 6">N5</strain>
    </source>
</reference>
<dbReference type="Gene3D" id="3.30.360.10">
    <property type="entry name" value="Dihydrodipicolinate Reductase, domain 2"/>
    <property type="match status" value="1"/>
</dbReference>
<name>A0A975YHX9_9RHOB</name>
<dbReference type="PANTHER" id="PTHR22604">
    <property type="entry name" value="OXIDOREDUCTASES"/>
    <property type="match status" value="1"/>
</dbReference>
<keyword evidence="6" id="KW-1185">Reference proteome</keyword>
<sequence length="322" mass="34343">MKPHLTWGILGAAGFARKTMAPAIHAARRTHLKSVATRDPARAIPFADLVPGLKVERSYEAILDDPEIDAVYIPLPNALHTEWSAKAARAGKHVLCEKPIGLSLADIDHLIATREATSRLIAEAWMPAHHPQWHRTRALLAEGAIGTLRSVSGAFTYALADASNIRLSAELGGGGLRDVGVYPIGGFRLATGLEPVPSHVDLVQEGGVDTSAWVAATAGEVRFNFHVSMRAARYQVMMFHGTEGTLTLPAPFNPGTYAEARIVIARDGADVQVIRFPGVDQYVAQVEAVAAHVLDGVAFACPLEFSRGTQAVLDAIFAQAAA</sequence>
<keyword evidence="2" id="KW-0560">Oxidoreductase</keyword>
<evidence type="ECO:0000313" key="5">
    <source>
        <dbReference type="EMBL" id="QXL89886.1"/>
    </source>
</evidence>
<evidence type="ECO:0000313" key="6">
    <source>
        <dbReference type="Proteomes" id="UP000693972"/>
    </source>
</evidence>
<dbReference type="Pfam" id="PF01408">
    <property type="entry name" value="GFO_IDH_MocA"/>
    <property type="match status" value="1"/>
</dbReference>
<dbReference type="InterPro" id="IPR036291">
    <property type="entry name" value="NAD(P)-bd_dom_sf"/>
</dbReference>
<comment type="similarity">
    <text evidence="1">Belongs to the Gfo/Idh/MocA family.</text>
</comment>
<dbReference type="RefSeq" id="WP_257892903.1">
    <property type="nucleotide sequence ID" value="NZ_JAIMBW010000001.1"/>
</dbReference>
<evidence type="ECO:0000256" key="2">
    <source>
        <dbReference type="ARBA" id="ARBA00023002"/>
    </source>
</evidence>
<dbReference type="PANTHER" id="PTHR22604:SF105">
    <property type="entry name" value="TRANS-1,2-DIHYDROBENZENE-1,2-DIOL DEHYDROGENASE"/>
    <property type="match status" value="1"/>
</dbReference>
<dbReference type="GO" id="GO:0016491">
    <property type="term" value="F:oxidoreductase activity"/>
    <property type="evidence" value="ECO:0007669"/>
    <property type="project" value="UniProtKB-KW"/>
</dbReference>
<dbReference type="SUPFAM" id="SSF51735">
    <property type="entry name" value="NAD(P)-binding Rossmann-fold domains"/>
    <property type="match status" value="1"/>
</dbReference>
<dbReference type="Pfam" id="PF22725">
    <property type="entry name" value="GFO_IDH_MocA_C3"/>
    <property type="match status" value="1"/>
</dbReference>